<dbReference type="InterPro" id="IPR004369">
    <property type="entry name" value="Prolyl-tRNA_editing_YbaK/EbsC"/>
</dbReference>
<evidence type="ECO:0000313" key="7">
    <source>
        <dbReference type="Proteomes" id="UP000023703"/>
    </source>
</evidence>
<protein>
    <recommendedName>
        <fullName evidence="4">Cys-tRNA(Pro)/Cys-tRNA(Cys) deacylase</fullName>
        <ecNumber evidence="4">4.2.-.-</ecNumber>
    </recommendedName>
</protein>
<keyword evidence="7" id="KW-1185">Reference proteome</keyword>
<gene>
    <name evidence="6" type="ORF">CGLY_15345</name>
</gene>
<dbReference type="NCBIfam" id="TIGR00011">
    <property type="entry name" value="YbaK_EbsC"/>
    <property type="match status" value="1"/>
</dbReference>
<dbReference type="RefSeq" id="WP_038550528.1">
    <property type="nucleotide sequence ID" value="NZ_CP006842.1"/>
</dbReference>
<reference evidence="6 7" key="1">
    <citation type="journal article" date="2015" name="Int. J. Syst. Evol. Microbiol.">
        <title>Revisiting Corynebacterium glyciniphilum (ex Kubota et al., 1972) sp. nov., nom. rev., isolated from putrefied banana.</title>
        <authorList>
            <person name="Al-Dilaimi A."/>
            <person name="Bednarz H."/>
            <person name="Lomker A."/>
            <person name="Niehaus K."/>
            <person name="Kalinowski J."/>
            <person name="Ruckert C."/>
        </authorList>
    </citation>
    <scope>NUCLEOTIDE SEQUENCE [LARGE SCALE GENOMIC DNA]</scope>
    <source>
        <strain evidence="6">AJ 3170</strain>
    </source>
</reference>
<accession>X5EDN1</accession>
<keyword evidence="3 4" id="KW-0456">Lyase</keyword>
<evidence type="ECO:0000256" key="2">
    <source>
        <dbReference type="ARBA" id="ARBA00022917"/>
    </source>
</evidence>
<dbReference type="PIRSF" id="PIRSF006181">
    <property type="entry name" value="EbsC_YbaK"/>
    <property type="match status" value="1"/>
</dbReference>
<dbReference type="HOGENOM" id="CLU_094875_1_1_11"/>
<comment type="similarity">
    <text evidence="1 4">Belongs to the prolyl-tRNA editing family. YbaK/EbsC subfamily.</text>
</comment>
<dbReference type="GO" id="GO:0006412">
    <property type="term" value="P:translation"/>
    <property type="evidence" value="ECO:0007669"/>
    <property type="project" value="UniProtKB-KW"/>
</dbReference>
<feature type="domain" description="YbaK/aminoacyl-tRNA synthetase-associated" evidence="5">
    <location>
        <begin position="44"/>
        <end position="161"/>
    </location>
</feature>
<name>X5EDN1_9CORY</name>
<proteinExistence type="inferred from homology"/>
<dbReference type="InterPro" id="IPR007214">
    <property type="entry name" value="YbaK/aa-tRNA-synth-assoc-dom"/>
</dbReference>
<dbReference type="Pfam" id="PF04073">
    <property type="entry name" value="tRNA_edit"/>
    <property type="match status" value="1"/>
</dbReference>
<evidence type="ECO:0000256" key="1">
    <source>
        <dbReference type="ARBA" id="ARBA00009798"/>
    </source>
</evidence>
<dbReference type="EMBL" id="CP006842">
    <property type="protein sequence ID" value="AHW65505.1"/>
    <property type="molecule type" value="Genomic_DNA"/>
</dbReference>
<dbReference type="PANTHER" id="PTHR30411:SF0">
    <property type="entry name" value="CYS-TRNA(PRO)_CYS-TRNA(CYS) DEACYLASE YBAK"/>
    <property type="match status" value="1"/>
</dbReference>
<dbReference type="Proteomes" id="UP000023703">
    <property type="component" value="Chromosome"/>
</dbReference>
<keyword evidence="2 4" id="KW-0648">Protein biosynthesis</keyword>
<dbReference type="SUPFAM" id="SSF55826">
    <property type="entry name" value="YbaK/ProRS associated domain"/>
    <property type="match status" value="1"/>
</dbReference>
<sequence>MSRKKNPKSRNASTPATLALEAAGTPFTVHTFTHTPGVTDFGGEAAAALGDVEPGHICKTLLVSLDGGPRSGALAVTVVPVTMTLDLKAVAASFGAKKASMADPSAAERSTGYIVGGISPFGQKKSLPTVIDASILDCPTILVSGGRRGLDIEIAPEDLVEVLGAESAAVGRS</sequence>
<evidence type="ECO:0000256" key="3">
    <source>
        <dbReference type="ARBA" id="ARBA00023239"/>
    </source>
</evidence>
<dbReference type="AlphaFoldDB" id="X5EDN1"/>
<dbReference type="OrthoDB" id="9809296at2"/>
<dbReference type="CDD" id="cd00002">
    <property type="entry name" value="YbaK_deacylase"/>
    <property type="match status" value="1"/>
</dbReference>
<organism evidence="6 7">
    <name type="scientific">Corynebacterium glyciniphilum AJ 3170</name>
    <dbReference type="NCBI Taxonomy" id="1404245"/>
    <lineage>
        <taxon>Bacteria</taxon>
        <taxon>Bacillati</taxon>
        <taxon>Actinomycetota</taxon>
        <taxon>Actinomycetes</taxon>
        <taxon>Mycobacteriales</taxon>
        <taxon>Corynebacteriaceae</taxon>
        <taxon>Corynebacterium</taxon>
    </lineage>
</organism>
<dbReference type="GO" id="GO:0016829">
    <property type="term" value="F:lyase activity"/>
    <property type="evidence" value="ECO:0007669"/>
    <property type="project" value="UniProtKB-KW"/>
</dbReference>
<dbReference type="Gene3D" id="3.90.960.10">
    <property type="entry name" value="YbaK/aminoacyl-tRNA synthetase-associated domain"/>
    <property type="match status" value="1"/>
</dbReference>
<dbReference type="EC" id="4.2.-.-" evidence="4"/>
<dbReference type="eggNOG" id="COG2606">
    <property type="taxonomic scope" value="Bacteria"/>
</dbReference>
<evidence type="ECO:0000313" key="6">
    <source>
        <dbReference type="EMBL" id="AHW65505.1"/>
    </source>
</evidence>
<dbReference type="KEGG" id="cgy:CGLY_15345"/>
<evidence type="ECO:0000256" key="4">
    <source>
        <dbReference type="PIRNR" id="PIRNR006181"/>
    </source>
</evidence>
<evidence type="ECO:0000259" key="5">
    <source>
        <dbReference type="Pfam" id="PF04073"/>
    </source>
</evidence>
<dbReference type="InterPro" id="IPR036754">
    <property type="entry name" value="YbaK/aa-tRNA-synt-asso_dom_sf"/>
</dbReference>
<dbReference type="PANTHER" id="PTHR30411">
    <property type="entry name" value="CYTOPLASMIC PROTEIN"/>
    <property type="match status" value="1"/>
</dbReference>
<dbReference type="GO" id="GO:0002161">
    <property type="term" value="F:aminoacyl-tRNA deacylase activity"/>
    <property type="evidence" value="ECO:0007669"/>
    <property type="project" value="InterPro"/>
</dbReference>